<gene>
    <name evidence="2" type="ORF">PMACD_LOCUS1493</name>
</gene>
<proteinExistence type="predicted"/>
<dbReference type="Proteomes" id="UP000663880">
    <property type="component" value="Unassembled WGS sequence"/>
</dbReference>
<name>A0A821M7H3_9NEOP</name>
<dbReference type="InterPro" id="IPR036691">
    <property type="entry name" value="Endo/exonu/phosph_ase_sf"/>
</dbReference>
<dbReference type="SUPFAM" id="SSF56219">
    <property type="entry name" value="DNase I-like"/>
    <property type="match status" value="1"/>
</dbReference>
<dbReference type="EMBL" id="CAJOBZ010000002">
    <property type="protein sequence ID" value="CAF4764582.1"/>
    <property type="molecule type" value="Genomic_DNA"/>
</dbReference>
<feature type="domain" description="Endonuclease/exonuclease/phosphatase" evidence="1">
    <location>
        <begin position="1"/>
        <end position="82"/>
    </location>
</feature>
<comment type="caution">
    <text evidence="2">The sequence shown here is derived from an EMBL/GenBank/DDBJ whole genome shotgun (WGS) entry which is preliminary data.</text>
</comment>
<dbReference type="Gene3D" id="3.60.10.10">
    <property type="entry name" value="Endonuclease/exonuclease/phosphatase"/>
    <property type="match status" value="1"/>
</dbReference>
<dbReference type="PANTHER" id="PTHR33273:SF4">
    <property type="entry name" value="ENDONUCLEASE_EXONUCLEASE_PHOSPHATASE DOMAIN-CONTAINING PROTEIN"/>
    <property type="match status" value="1"/>
</dbReference>
<evidence type="ECO:0000313" key="2">
    <source>
        <dbReference type="EMBL" id="CAF4764582.1"/>
    </source>
</evidence>
<dbReference type="GO" id="GO:0003824">
    <property type="term" value="F:catalytic activity"/>
    <property type="evidence" value="ECO:0007669"/>
    <property type="project" value="InterPro"/>
</dbReference>
<dbReference type="PANTHER" id="PTHR33273">
    <property type="entry name" value="DOMAIN-CONTAINING PROTEIN, PUTATIVE-RELATED"/>
    <property type="match status" value="1"/>
</dbReference>
<dbReference type="Pfam" id="PF14529">
    <property type="entry name" value="Exo_endo_phos_2"/>
    <property type="match status" value="1"/>
</dbReference>
<protein>
    <recommendedName>
        <fullName evidence="1">Endonuclease/exonuclease/phosphatase domain-containing protein</fullName>
    </recommendedName>
</protein>
<dbReference type="OrthoDB" id="8058536at2759"/>
<sequence length="122" mass="13811">MGDLNAHHIVFGCQSNNSRGNSLYNLIDELDLCILNDGSATTVQIPNRNASAIDVTLVNPAIAPLCEWRIHDDSMGSYHYPTQVVVNVKPSTYEVLPVEEKYIYCKADWTEYYNFLKHLFVS</sequence>
<accession>A0A821M7H3</accession>
<organism evidence="2 3">
    <name type="scientific">Pieris macdunnoughi</name>
    <dbReference type="NCBI Taxonomy" id="345717"/>
    <lineage>
        <taxon>Eukaryota</taxon>
        <taxon>Metazoa</taxon>
        <taxon>Ecdysozoa</taxon>
        <taxon>Arthropoda</taxon>
        <taxon>Hexapoda</taxon>
        <taxon>Insecta</taxon>
        <taxon>Pterygota</taxon>
        <taxon>Neoptera</taxon>
        <taxon>Endopterygota</taxon>
        <taxon>Lepidoptera</taxon>
        <taxon>Glossata</taxon>
        <taxon>Ditrysia</taxon>
        <taxon>Papilionoidea</taxon>
        <taxon>Pieridae</taxon>
        <taxon>Pierinae</taxon>
        <taxon>Pieris</taxon>
    </lineage>
</organism>
<reference evidence="2" key="1">
    <citation type="submission" date="2021-02" db="EMBL/GenBank/DDBJ databases">
        <authorList>
            <person name="Steward A R."/>
        </authorList>
    </citation>
    <scope>NUCLEOTIDE SEQUENCE</scope>
</reference>
<dbReference type="AlphaFoldDB" id="A0A821M7H3"/>
<evidence type="ECO:0000259" key="1">
    <source>
        <dbReference type="Pfam" id="PF14529"/>
    </source>
</evidence>
<evidence type="ECO:0000313" key="3">
    <source>
        <dbReference type="Proteomes" id="UP000663880"/>
    </source>
</evidence>
<keyword evidence="3" id="KW-1185">Reference proteome</keyword>
<dbReference type="InterPro" id="IPR005135">
    <property type="entry name" value="Endo/exonuclease/phosphatase"/>
</dbReference>